<comment type="similarity">
    <text evidence="1">Belongs to the peptidase S33 family.</text>
</comment>
<evidence type="ECO:0000313" key="4">
    <source>
        <dbReference type="EMBL" id="RNB86460.1"/>
    </source>
</evidence>
<dbReference type="InterPro" id="IPR050266">
    <property type="entry name" value="AB_hydrolase_sf"/>
</dbReference>
<dbReference type="Proteomes" id="UP000281915">
    <property type="component" value="Unassembled WGS sequence"/>
</dbReference>
<name>A0A3M8DE71_9BACL</name>
<proteinExistence type="inferred from homology"/>
<evidence type="ECO:0000313" key="5">
    <source>
        <dbReference type="Proteomes" id="UP000281915"/>
    </source>
</evidence>
<dbReference type="GO" id="GO:0004177">
    <property type="term" value="F:aminopeptidase activity"/>
    <property type="evidence" value="ECO:0007669"/>
    <property type="project" value="UniProtKB-EC"/>
</dbReference>
<dbReference type="Gene3D" id="3.40.50.1820">
    <property type="entry name" value="alpha/beta hydrolase"/>
    <property type="match status" value="1"/>
</dbReference>
<accession>A0A3M8DE71</accession>
<organism evidence="4 5">
    <name type="scientific">Brevibacillus panacihumi</name>
    <dbReference type="NCBI Taxonomy" id="497735"/>
    <lineage>
        <taxon>Bacteria</taxon>
        <taxon>Bacillati</taxon>
        <taxon>Bacillota</taxon>
        <taxon>Bacilli</taxon>
        <taxon>Bacillales</taxon>
        <taxon>Paenibacillaceae</taxon>
        <taxon>Brevibacillus</taxon>
    </lineage>
</organism>
<dbReference type="InterPro" id="IPR029058">
    <property type="entry name" value="AB_hydrolase_fold"/>
</dbReference>
<dbReference type="Pfam" id="PF00561">
    <property type="entry name" value="Abhydrolase_1"/>
    <property type="match status" value="1"/>
</dbReference>
<sequence length="381" mass="43588">MPSLVSAERHQYNGNMRKTKTGSKHKKIRNTVIALGLLLLFLLFPTWTPSLKDEHGAVLPNSVASLEEVELGGVKQSILIRGKDRSNPVVLFLHGGPGYPQIAYARRYQSELENDFVVVNWDQRGAGKSYHWNLTEEDMKLDTLIEDTRQLTEYLKERFQQPKIFIVGHSWGSLLATWTVQKYPEHYYAYIGVGQVADSPQGELISYRYVLEEAKRRNLIEAVRELEAIGAPPYQNPREDATLERKWVMAFGGSERGSDTYADMIEGILLAPEYSWMDGIRLVLGDSFSRHAILPQTRNVKLADTVPELAVPVMFCMGRHDYMTPSAVAYSYYEKLKAPEKQFIWFEESAHFPHFEETEKFHEVMLELKKAMMRVPAGIPS</sequence>
<dbReference type="GO" id="GO:0006508">
    <property type="term" value="P:proteolysis"/>
    <property type="evidence" value="ECO:0007669"/>
    <property type="project" value="InterPro"/>
</dbReference>
<protein>
    <submittedName>
        <fullName evidence="4">Alpha/beta hydrolase</fullName>
    </submittedName>
</protein>
<feature type="domain" description="AB hydrolase-1" evidence="3">
    <location>
        <begin position="88"/>
        <end position="357"/>
    </location>
</feature>
<evidence type="ECO:0000259" key="3">
    <source>
        <dbReference type="Pfam" id="PF00561"/>
    </source>
</evidence>
<comment type="caution">
    <text evidence="4">The sequence shown here is derived from an EMBL/GenBank/DDBJ whole genome shotgun (WGS) entry which is preliminary data.</text>
</comment>
<dbReference type="InterPro" id="IPR002410">
    <property type="entry name" value="Peptidase_S33"/>
</dbReference>
<dbReference type="SUPFAM" id="SSF53474">
    <property type="entry name" value="alpha/beta-Hydrolases"/>
    <property type="match status" value="1"/>
</dbReference>
<dbReference type="PANTHER" id="PTHR43798">
    <property type="entry name" value="MONOACYLGLYCEROL LIPASE"/>
    <property type="match status" value="1"/>
</dbReference>
<dbReference type="AlphaFoldDB" id="A0A3M8DE71"/>
<dbReference type="PRINTS" id="PR00793">
    <property type="entry name" value="PROAMNOPTASE"/>
</dbReference>
<reference evidence="4 5" key="1">
    <citation type="submission" date="2018-10" db="EMBL/GenBank/DDBJ databases">
        <title>Phylogenomics of Brevibacillus.</title>
        <authorList>
            <person name="Dunlap C."/>
        </authorList>
    </citation>
    <scope>NUCLEOTIDE SEQUENCE [LARGE SCALE GENOMIC DNA]</scope>
    <source>
        <strain evidence="4 5">JCM 15085</strain>
    </source>
</reference>
<dbReference type="PANTHER" id="PTHR43798:SF33">
    <property type="entry name" value="HYDROLASE, PUTATIVE (AFU_ORTHOLOGUE AFUA_2G14860)-RELATED"/>
    <property type="match status" value="1"/>
</dbReference>
<dbReference type="EMBL" id="RHHT01000002">
    <property type="protein sequence ID" value="RNB86460.1"/>
    <property type="molecule type" value="Genomic_DNA"/>
</dbReference>
<keyword evidence="2 4" id="KW-0378">Hydrolase</keyword>
<dbReference type="InterPro" id="IPR000073">
    <property type="entry name" value="AB_hydrolase_1"/>
</dbReference>
<evidence type="ECO:0000256" key="2">
    <source>
        <dbReference type="ARBA" id="ARBA00022801"/>
    </source>
</evidence>
<evidence type="ECO:0000256" key="1">
    <source>
        <dbReference type="ARBA" id="ARBA00010088"/>
    </source>
</evidence>
<gene>
    <name evidence="4" type="ORF">EDM58_02690</name>
</gene>
<dbReference type="GO" id="GO:0016020">
    <property type="term" value="C:membrane"/>
    <property type="evidence" value="ECO:0007669"/>
    <property type="project" value="TreeGrafter"/>
</dbReference>